<comment type="caution">
    <text evidence="2">The sequence shown here is derived from an EMBL/GenBank/DDBJ whole genome shotgun (WGS) entry which is preliminary data.</text>
</comment>
<sequence length="177" mass="20349">MLTRQHQTSNNHDIGDGRKADDSENGVYFPAVSPPEAFLPVPARSTLRSIQLRMQIHEPQHAPHEGDGEGNPDQHDKSAQHPNMLAMKIGGRQITQHETESHDMQGQDFHKVKPFTVDGSLQLINLVFKLSSARRHGESKEKKKNEEEEEEEEEEEVEEDDGRERLNSKIWRTEHYQ</sequence>
<feature type="compositionally biased region" description="Basic and acidic residues" evidence="1">
    <location>
        <begin position="95"/>
        <end position="105"/>
    </location>
</feature>
<evidence type="ECO:0000256" key="1">
    <source>
        <dbReference type="SAM" id="MobiDB-lite"/>
    </source>
</evidence>
<feature type="compositionally biased region" description="Basic and acidic residues" evidence="1">
    <location>
        <begin position="135"/>
        <end position="146"/>
    </location>
</feature>
<reference evidence="2 3" key="1">
    <citation type="submission" date="2024-11" db="EMBL/GenBank/DDBJ databases">
        <title>Chromosome-level genome assembly of Eucalyptus globulus Labill. provides insights into its genome evolution.</title>
        <authorList>
            <person name="Li X."/>
        </authorList>
    </citation>
    <scope>NUCLEOTIDE SEQUENCE [LARGE SCALE GENOMIC DNA]</scope>
    <source>
        <strain evidence="2">CL2024</strain>
        <tissue evidence="2">Fresh tender leaves</tissue>
    </source>
</reference>
<evidence type="ECO:0000313" key="3">
    <source>
        <dbReference type="Proteomes" id="UP001634007"/>
    </source>
</evidence>
<dbReference type="AlphaFoldDB" id="A0ABD3J076"/>
<feature type="region of interest" description="Disordered" evidence="1">
    <location>
        <begin position="53"/>
        <end position="105"/>
    </location>
</feature>
<feature type="compositionally biased region" description="Acidic residues" evidence="1">
    <location>
        <begin position="147"/>
        <end position="161"/>
    </location>
</feature>
<accession>A0ABD3J076</accession>
<organism evidence="2 3">
    <name type="scientific">Eucalyptus globulus</name>
    <name type="common">Tasmanian blue gum</name>
    <dbReference type="NCBI Taxonomy" id="34317"/>
    <lineage>
        <taxon>Eukaryota</taxon>
        <taxon>Viridiplantae</taxon>
        <taxon>Streptophyta</taxon>
        <taxon>Embryophyta</taxon>
        <taxon>Tracheophyta</taxon>
        <taxon>Spermatophyta</taxon>
        <taxon>Magnoliopsida</taxon>
        <taxon>eudicotyledons</taxon>
        <taxon>Gunneridae</taxon>
        <taxon>Pentapetalae</taxon>
        <taxon>rosids</taxon>
        <taxon>malvids</taxon>
        <taxon>Myrtales</taxon>
        <taxon>Myrtaceae</taxon>
        <taxon>Myrtoideae</taxon>
        <taxon>Eucalypteae</taxon>
        <taxon>Eucalyptus</taxon>
    </lineage>
</organism>
<feature type="region of interest" description="Disordered" evidence="1">
    <location>
        <begin position="129"/>
        <end position="177"/>
    </location>
</feature>
<feature type="compositionally biased region" description="Basic and acidic residues" evidence="1">
    <location>
        <begin position="55"/>
        <end position="79"/>
    </location>
</feature>
<keyword evidence="3" id="KW-1185">Reference proteome</keyword>
<feature type="compositionally biased region" description="Basic and acidic residues" evidence="1">
    <location>
        <begin position="162"/>
        <end position="177"/>
    </location>
</feature>
<feature type="region of interest" description="Disordered" evidence="1">
    <location>
        <begin position="1"/>
        <end position="40"/>
    </location>
</feature>
<protein>
    <submittedName>
        <fullName evidence="2">Uncharacterized protein</fullName>
    </submittedName>
</protein>
<gene>
    <name evidence="2" type="ORF">ACJRO7_004531</name>
</gene>
<proteinExistence type="predicted"/>
<feature type="compositionally biased region" description="Polar residues" evidence="1">
    <location>
        <begin position="1"/>
        <end position="12"/>
    </location>
</feature>
<dbReference type="EMBL" id="JBJKBG010000010">
    <property type="protein sequence ID" value="KAL3719575.1"/>
    <property type="molecule type" value="Genomic_DNA"/>
</dbReference>
<dbReference type="Proteomes" id="UP001634007">
    <property type="component" value="Unassembled WGS sequence"/>
</dbReference>
<name>A0ABD3J076_EUCGL</name>
<evidence type="ECO:0000313" key="2">
    <source>
        <dbReference type="EMBL" id="KAL3719575.1"/>
    </source>
</evidence>
<feature type="compositionally biased region" description="Basic and acidic residues" evidence="1">
    <location>
        <begin position="13"/>
        <end position="22"/>
    </location>
</feature>